<feature type="signal peptide" evidence="2">
    <location>
        <begin position="1"/>
        <end position="16"/>
    </location>
</feature>
<keyword evidence="4" id="KW-1185">Reference proteome</keyword>
<evidence type="ECO:0000256" key="1">
    <source>
        <dbReference type="SAM" id="MobiDB-lite"/>
    </source>
</evidence>
<proteinExistence type="predicted"/>
<feature type="compositionally biased region" description="Basic and acidic residues" evidence="1">
    <location>
        <begin position="101"/>
        <end position="119"/>
    </location>
</feature>
<evidence type="ECO:0000313" key="3">
    <source>
        <dbReference type="EMBL" id="VEU41315.1"/>
    </source>
</evidence>
<evidence type="ECO:0000256" key="2">
    <source>
        <dbReference type="SAM" id="SignalP"/>
    </source>
</evidence>
<accession>A0A448ZH04</accession>
<protein>
    <recommendedName>
        <fullName evidence="5">RxLR effector protein</fullName>
    </recommendedName>
</protein>
<gene>
    <name evidence="3" type="ORF">PSNMU_V1.4_AUG-EV-PASAV3_0082270</name>
</gene>
<dbReference type="OrthoDB" id="44478at2759"/>
<feature type="chain" id="PRO_5019507371" description="RxLR effector protein" evidence="2">
    <location>
        <begin position="17"/>
        <end position="127"/>
    </location>
</feature>
<organism evidence="3 4">
    <name type="scientific">Pseudo-nitzschia multistriata</name>
    <dbReference type="NCBI Taxonomy" id="183589"/>
    <lineage>
        <taxon>Eukaryota</taxon>
        <taxon>Sar</taxon>
        <taxon>Stramenopiles</taxon>
        <taxon>Ochrophyta</taxon>
        <taxon>Bacillariophyta</taxon>
        <taxon>Bacillariophyceae</taxon>
        <taxon>Bacillariophycidae</taxon>
        <taxon>Bacillariales</taxon>
        <taxon>Bacillariaceae</taxon>
        <taxon>Pseudo-nitzschia</taxon>
    </lineage>
</organism>
<evidence type="ECO:0000313" key="4">
    <source>
        <dbReference type="Proteomes" id="UP000291116"/>
    </source>
</evidence>
<sequence length="127" mass="14314">MKTAFVLSTLLVGAQSFAPVAPGRASSALAGAVPEDQMSDAQKEIAGIQTKWNEVRHLTREEAKAQLDGEWLEAHTRFYDQYDDDMERMIEILTKLEKQIEPPRVEKKTKGQKRRDAFARKQARAAA</sequence>
<dbReference type="Proteomes" id="UP000291116">
    <property type="component" value="Unassembled WGS sequence"/>
</dbReference>
<name>A0A448ZH04_9STRA</name>
<evidence type="ECO:0008006" key="5">
    <source>
        <dbReference type="Google" id="ProtNLM"/>
    </source>
</evidence>
<reference evidence="3 4" key="1">
    <citation type="submission" date="2019-01" db="EMBL/GenBank/DDBJ databases">
        <authorList>
            <person name="Ferrante I. M."/>
        </authorList>
    </citation>
    <scope>NUCLEOTIDE SEQUENCE [LARGE SCALE GENOMIC DNA]</scope>
    <source>
        <strain evidence="3 4">B856</strain>
    </source>
</reference>
<keyword evidence="2" id="KW-0732">Signal</keyword>
<feature type="region of interest" description="Disordered" evidence="1">
    <location>
        <begin position="101"/>
        <end position="127"/>
    </location>
</feature>
<dbReference type="EMBL" id="CAACVS010000342">
    <property type="protein sequence ID" value="VEU41315.1"/>
    <property type="molecule type" value="Genomic_DNA"/>
</dbReference>
<dbReference type="AlphaFoldDB" id="A0A448ZH04"/>